<reference evidence="1 2" key="1">
    <citation type="submission" date="2021-03" db="EMBL/GenBank/DDBJ databases">
        <title>Complete genome sequence of Streptomyces cyanogenus S136, producer of anticancer angucycline landomycin A.</title>
        <authorList>
            <person name="Hrab P."/>
            <person name="Ruckert C."/>
            <person name="Busche T."/>
            <person name="Ostash I."/>
            <person name="Kalinowski J."/>
            <person name="Fedorenko V."/>
            <person name="Yushchuk O."/>
            <person name="Ostash B."/>
        </authorList>
    </citation>
    <scope>NUCLEOTIDE SEQUENCE [LARGE SCALE GENOMIC DNA]</scope>
    <source>
        <strain evidence="1 2">S136</strain>
    </source>
</reference>
<dbReference type="Proteomes" id="UP000663908">
    <property type="component" value="Chromosome"/>
</dbReference>
<evidence type="ECO:0000313" key="2">
    <source>
        <dbReference type="Proteomes" id="UP000663908"/>
    </source>
</evidence>
<dbReference type="InterPro" id="IPR012340">
    <property type="entry name" value="NA-bd_OB-fold"/>
</dbReference>
<sequence>MTVFRPYAGAMDDAAMVGLMGRVTGTVGPGLVGEVMVRVRGGAEHFLAHPADGRSRIATGTVVMVVEHLPPRTVYVTPAYDG</sequence>
<accession>A0ABX7U0K3</accession>
<dbReference type="Gene3D" id="2.40.50.140">
    <property type="entry name" value="Nucleic acid-binding proteins"/>
    <property type="match status" value="1"/>
</dbReference>
<gene>
    <name evidence="1" type="ORF">S1361_34775</name>
</gene>
<evidence type="ECO:0000313" key="1">
    <source>
        <dbReference type="EMBL" id="QTE02548.1"/>
    </source>
</evidence>
<dbReference type="EMBL" id="CP071839">
    <property type="protein sequence ID" value="QTE02548.1"/>
    <property type="molecule type" value="Genomic_DNA"/>
</dbReference>
<organism evidence="1 2">
    <name type="scientific">Streptomyces cyanogenus</name>
    <dbReference type="NCBI Taxonomy" id="80860"/>
    <lineage>
        <taxon>Bacteria</taxon>
        <taxon>Bacillati</taxon>
        <taxon>Actinomycetota</taxon>
        <taxon>Actinomycetes</taxon>
        <taxon>Kitasatosporales</taxon>
        <taxon>Streptomycetaceae</taxon>
        <taxon>Streptomyces</taxon>
    </lineage>
</organism>
<name>A0ABX7U0K3_STRCY</name>
<keyword evidence="2" id="KW-1185">Reference proteome</keyword>
<protein>
    <submittedName>
        <fullName evidence="1">Uncharacterized protein</fullName>
    </submittedName>
</protein>
<proteinExistence type="predicted"/>